<dbReference type="InterPro" id="IPR017850">
    <property type="entry name" value="Alkaline_phosphatase_core_sf"/>
</dbReference>
<accession>A0ABX1J5E9</accession>
<dbReference type="RefSeq" id="WP_168517541.1">
    <property type="nucleotide sequence ID" value="NZ_JAAXLS010000012.1"/>
</dbReference>
<dbReference type="InterPro" id="IPR024607">
    <property type="entry name" value="Sulfatase_CS"/>
</dbReference>
<sequence length="536" mass="59282">MLPPNVVLVLADDLGYSDLGCYGGEIGTPNLDLLGRGGVRLSDFYNTARCSPSRASLLTGLHPHQTGVGILTNDDSPEGYPGSLNDRCVTIAEVLRNAGYRTGMVGKWHLSADTSVPNDSWPTRRGFEHFFGTLSGCGSYYQPATLKRGEADASAEFGEADFYYTDAISEEASSFIEACDSDSPTVPFFLYVAYTAPHWPLHAPESDIQRYVGAYDSGWDELREKRLASLKREGILGRDSQLSPRDPSQPPWEAAEAKDWEARRMSVYAAQVERMDRGIGTIIETLRKTNRLDNTVFVFLSDNGASAEELLRDVGGDDFMKRSEYAPTSTREGKDIWFGNKVEIWPGAENTYASYGRAWANLSNTPFRLYKRWVHEGGIAAPFIVNWPNGGLSDGSVVRNAFQLVDVMPTLLEMAGVEEFSAGSDGSALPLEGRSMLNALRGQVVDDVPLFWEHVGNGALRLGNWKIVREYPAAWELYDILSDRAESCDLAAENSWIVEELAQMWEKWSSRVGVIRWEQVLAIYSSRSAGMDPADG</sequence>
<evidence type="ECO:0000256" key="3">
    <source>
        <dbReference type="ARBA" id="ARBA00022801"/>
    </source>
</evidence>
<dbReference type="CDD" id="cd16025">
    <property type="entry name" value="PAS_like"/>
    <property type="match status" value="1"/>
</dbReference>
<proteinExistence type="inferred from homology"/>
<dbReference type="InterPro" id="IPR050738">
    <property type="entry name" value="Sulfatase"/>
</dbReference>
<evidence type="ECO:0000313" key="7">
    <source>
        <dbReference type="Proteomes" id="UP000715441"/>
    </source>
</evidence>
<dbReference type="PANTHER" id="PTHR42693:SF53">
    <property type="entry name" value="ENDO-4-O-SULFATASE"/>
    <property type="match status" value="1"/>
</dbReference>
<reference evidence="6 7" key="1">
    <citation type="submission" date="2020-04" db="EMBL/GenBank/DDBJ databases">
        <title>Novel species.</title>
        <authorList>
            <person name="Teo W.F.A."/>
            <person name="Lipun K."/>
            <person name="Srisuk N."/>
            <person name="Duangmal K."/>
        </authorList>
    </citation>
    <scope>NUCLEOTIDE SEQUENCE [LARGE SCALE GENOMIC DNA]</scope>
    <source>
        <strain evidence="6 7">K13G38</strain>
    </source>
</reference>
<feature type="domain" description="Sulfatase N-terminal" evidence="5">
    <location>
        <begin position="4"/>
        <end position="417"/>
    </location>
</feature>
<dbReference type="SUPFAM" id="SSF53649">
    <property type="entry name" value="Alkaline phosphatase-like"/>
    <property type="match status" value="1"/>
</dbReference>
<evidence type="ECO:0000256" key="1">
    <source>
        <dbReference type="ARBA" id="ARBA00008779"/>
    </source>
</evidence>
<keyword evidence="3" id="KW-0378">Hydrolase</keyword>
<evidence type="ECO:0000256" key="2">
    <source>
        <dbReference type="ARBA" id="ARBA00022723"/>
    </source>
</evidence>
<keyword evidence="4" id="KW-0106">Calcium</keyword>
<keyword evidence="2" id="KW-0479">Metal-binding</keyword>
<comment type="caution">
    <text evidence="6">The sequence shown here is derived from an EMBL/GenBank/DDBJ whole genome shotgun (WGS) entry which is preliminary data.</text>
</comment>
<dbReference type="Gene3D" id="3.40.720.10">
    <property type="entry name" value="Alkaline Phosphatase, subunit A"/>
    <property type="match status" value="1"/>
</dbReference>
<comment type="similarity">
    <text evidence="1">Belongs to the sulfatase family.</text>
</comment>
<evidence type="ECO:0000259" key="5">
    <source>
        <dbReference type="Pfam" id="PF00884"/>
    </source>
</evidence>
<organism evidence="6 7">
    <name type="scientific">Amycolatopsis acididurans</name>
    <dbReference type="NCBI Taxonomy" id="2724524"/>
    <lineage>
        <taxon>Bacteria</taxon>
        <taxon>Bacillati</taxon>
        <taxon>Actinomycetota</taxon>
        <taxon>Actinomycetes</taxon>
        <taxon>Pseudonocardiales</taxon>
        <taxon>Pseudonocardiaceae</taxon>
        <taxon>Amycolatopsis</taxon>
    </lineage>
</organism>
<name>A0ABX1J5E9_9PSEU</name>
<dbReference type="PROSITE" id="PS00149">
    <property type="entry name" value="SULFATASE_2"/>
    <property type="match status" value="1"/>
</dbReference>
<dbReference type="Pfam" id="PF00884">
    <property type="entry name" value="Sulfatase"/>
    <property type="match status" value="1"/>
</dbReference>
<protein>
    <submittedName>
        <fullName evidence="6">Arylsulfatase</fullName>
    </submittedName>
</protein>
<dbReference type="InterPro" id="IPR000917">
    <property type="entry name" value="Sulfatase_N"/>
</dbReference>
<gene>
    <name evidence="6" type="ORF">HFP15_19225</name>
</gene>
<evidence type="ECO:0000313" key="6">
    <source>
        <dbReference type="EMBL" id="NKQ55017.1"/>
    </source>
</evidence>
<dbReference type="PANTHER" id="PTHR42693">
    <property type="entry name" value="ARYLSULFATASE FAMILY MEMBER"/>
    <property type="match status" value="1"/>
</dbReference>
<keyword evidence="7" id="KW-1185">Reference proteome</keyword>
<evidence type="ECO:0000256" key="4">
    <source>
        <dbReference type="ARBA" id="ARBA00022837"/>
    </source>
</evidence>
<dbReference type="Gene3D" id="3.30.1120.10">
    <property type="match status" value="1"/>
</dbReference>
<dbReference type="Proteomes" id="UP000715441">
    <property type="component" value="Unassembled WGS sequence"/>
</dbReference>
<dbReference type="EMBL" id="JAAXLS010000012">
    <property type="protein sequence ID" value="NKQ55017.1"/>
    <property type="molecule type" value="Genomic_DNA"/>
</dbReference>